<dbReference type="Pfam" id="PF18052">
    <property type="entry name" value="Rx_N"/>
    <property type="match status" value="1"/>
</dbReference>
<feature type="compositionally biased region" description="Basic and acidic residues" evidence="6">
    <location>
        <begin position="441"/>
        <end position="453"/>
    </location>
</feature>
<feature type="region of interest" description="Disordered" evidence="6">
    <location>
        <begin position="271"/>
        <end position="517"/>
    </location>
</feature>
<reference evidence="8" key="1">
    <citation type="journal article" date="2022" name="Plant J.">
        <title>Strategies of tolerance reflected in two North American maple genomes.</title>
        <authorList>
            <person name="McEvoy S.L."/>
            <person name="Sezen U.U."/>
            <person name="Trouern-Trend A."/>
            <person name="McMahon S.M."/>
            <person name="Schaberg P.G."/>
            <person name="Yang J."/>
            <person name="Wegrzyn J.L."/>
            <person name="Swenson N.G."/>
        </authorList>
    </citation>
    <scope>NUCLEOTIDE SEQUENCE</scope>
    <source>
        <strain evidence="8">NS2018</strain>
    </source>
</reference>
<name>A0AA39RK98_ACESA</name>
<keyword evidence="9" id="KW-1185">Reference proteome</keyword>
<feature type="compositionally biased region" description="Polar residues" evidence="6">
    <location>
        <begin position="302"/>
        <end position="317"/>
    </location>
</feature>
<dbReference type="Gene3D" id="3.80.10.10">
    <property type="entry name" value="Ribonuclease Inhibitor"/>
    <property type="match status" value="2"/>
</dbReference>
<feature type="compositionally biased region" description="Polar residues" evidence="6">
    <location>
        <begin position="401"/>
        <end position="433"/>
    </location>
</feature>
<evidence type="ECO:0000259" key="7">
    <source>
        <dbReference type="Pfam" id="PF18052"/>
    </source>
</evidence>
<dbReference type="GO" id="GO:0005524">
    <property type="term" value="F:ATP binding"/>
    <property type="evidence" value="ECO:0007669"/>
    <property type="project" value="UniProtKB-KW"/>
</dbReference>
<dbReference type="InterPro" id="IPR041118">
    <property type="entry name" value="Rx_N"/>
</dbReference>
<keyword evidence="3" id="KW-0611">Plant defense</keyword>
<feature type="compositionally biased region" description="Basic and acidic residues" evidence="6">
    <location>
        <begin position="158"/>
        <end position="167"/>
    </location>
</feature>
<keyword evidence="1" id="KW-0677">Repeat</keyword>
<evidence type="ECO:0000256" key="6">
    <source>
        <dbReference type="SAM" id="MobiDB-lite"/>
    </source>
</evidence>
<dbReference type="PANTHER" id="PTHR36766">
    <property type="entry name" value="PLANT BROAD-SPECTRUM MILDEW RESISTANCE PROTEIN RPW8"/>
    <property type="match status" value="1"/>
</dbReference>
<dbReference type="EMBL" id="JAUESC010000387">
    <property type="protein sequence ID" value="KAK0574409.1"/>
    <property type="molecule type" value="Genomic_DNA"/>
</dbReference>
<proteinExistence type="predicted"/>
<dbReference type="PANTHER" id="PTHR36766:SF40">
    <property type="entry name" value="DISEASE RESISTANCE PROTEIN RGA3"/>
    <property type="match status" value="1"/>
</dbReference>
<keyword evidence="2" id="KW-0547">Nucleotide-binding</keyword>
<feature type="coiled-coil region" evidence="5">
    <location>
        <begin position="60"/>
        <end position="87"/>
    </location>
</feature>
<protein>
    <recommendedName>
        <fullName evidence="7">Disease resistance N-terminal domain-containing protein</fullName>
    </recommendedName>
</protein>
<feature type="compositionally biased region" description="Acidic residues" evidence="6">
    <location>
        <begin position="350"/>
        <end position="363"/>
    </location>
</feature>
<evidence type="ECO:0000256" key="4">
    <source>
        <dbReference type="ARBA" id="ARBA00022840"/>
    </source>
</evidence>
<evidence type="ECO:0000313" key="8">
    <source>
        <dbReference type="EMBL" id="KAK0574409.1"/>
    </source>
</evidence>
<dbReference type="Gene3D" id="1.20.5.4130">
    <property type="match status" value="1"/>
</dbReference>
<organism evidence="8 9">
    <name type="scientific">Acer saccharum</name>
    <name type="common">Sugar maple</name>
    <dbReference type="NCBI Taxonomy" id="4024"/>
    <lineage>
        <taxon>Eukaryota</taxon>
        <taxon>Viridiplantae</taxon>
        <taxon>Streptophyta</taxon>
        <taxon>Embryophyta</taxon>
        <taxon>Tracheophyta</taxon>
        <taxon>Spermatophyta</taxon>
        <taxon>Magnoliopsida</taxon>
        <taxon>eudicotyledons</taxon>
        <taxon>Gunneridae</taxon>
        <taxon>Pentapetalae</taxon>
        <taxon>rosids</taxon>
        <taxon>malvids</taxon>
        <taxon>Sapindales</taxon>
        <taxon>Sapindaceae</taxon>
        <taxon>Hippocastanoideae</taxon>
        <taxon>Acereae</taxon>
        <taxon>Acer</taxon>
    </lineage>
</organism>
<comment type="caution">
    <text evidence="8">The sequence shown here is derived from an EMBL/GenBank/DDBJ whole genome shotgun (WGS) entry which is preliminary data.</text>
</comment>
<keyword evidence="4" id="KW-0067">ATP-binding</keyword>
<keyword evidence="5" id="KW-0175">Coiled coil</keyword>
<feature type="compositionally biased region" description="Basic and acidic residues" evidence="6">
    <location>
        <begin position="364"/>
        <end position="375"/>
    </location>
</feature>
<evidence type="ECO:0000256" key="2">
    <source>
        <dbReference type="ARBA" id="ARBA00022741"/>
    </source>
</evidence>
<dbReference type="SUPFAM" id="SSF52058">
    <property type="entry name" value="L domain-like"/>
    <property type="match status" value="1"/>
</dbReference>
<feature type="compositionally biased region" description="Basic and acidic residues" evidence="6">
    <location>
        <begin position="271"/>
        <end position="286"/>
    </location>
</feature>
<evidence type="ECO:0000256" key="1">
    <source>
        <dbReference type="ARBA" id="ARBA00022737"/>
    </source>
</evidence>
<evidence type="ECO:0000256" key="5">
    <source>
        <dbReference type="SAM" id="Coils"/>
    </source>
</evidence>
<feature type="compositionally biased region" description="Polar residues" evidence="6">
    <location>
        <begin position="474"/>
        <end position="494"/>
    </location>
</feature>
<feature type="domain" description="Disease resistance N-terminal" evidence="7">
    <location>
        <begin position="9"/>
        <end position="94"/>
    </location>
</feature>
<evidence type="ECO:0000256" key="3">
    <source>
        <dbReference type="ARBA" id="ARBA00022821"/>
    </source>
</evidence>
<feature type="region of interest" description="Disordered" evidence="6">
    <location>
        <begin position="152"/>
        <end position="178"/>
    </location>
</feature>
<accession>A0AA39RK98</accession>
<dbReference type="GO" id="GO:0006952">
    <property type="term" value="P:defense response"/>
    <property type="evidence" value="ECO:0007669"/>
    <property type="project" value="UniProtKB-KW"/>
</dbReference>
<dbReference type="AlphaFoldDB" id="A0AA39RK98"/>
<dbReference type="InterPro" id="IPR032675">
    <property type="entry name" value="LRR_dom_sf"/>
</dbReference>
<gene>
    <name evidence="8" type="ORF">LWI29_023194</name>
</gene>
<evidence type="ECO:0000313" key="9">
    <source>
        <dbReference type="Proteomes" id="UP001168877"/>
    </source>
</evidence>
<reference evidence="8" key="2">
    <citation type="submission" date="2023-06" db="EMBL/GenBank/DDBJ databases">
        <authorList>
            <person name="Swenson N.G."/>
            <person name="Wegrzyn J.L."/>
            <person name="Mcevoy S.L."/>
        </authorList>
    </citation>
    <scope>NUCLEOTIDE SEQUENCE</scope>
    <source>
        <strain evidence="8">NS2018</strain>
        <tissue evidence="8">Leaf</tissue>
    </source>
</reference>
<sequence>MAELAISSFLGEILSSWAKALFPRMELKEKLMKDLKSNLLSLVTILDAAESKEYDQNKELKLWLDRLKEVSYELEDLLNEIATKESRRQLEAESWKIKYRVRRIISINNLRLFEKDIKHRQKWITAEIEDLQRNKEKFGLEYYGPMTARKPDQLSVSKEGHEDESQARRSSVKKDKGRKRFQLPTSSLMVIPEVIGRREDMDRILKLLISVNATENIVDVISIVVTDGNKMQQKNDDEIASKYLEHRTDVSSQSHSSPPELSMLSTELAHEKQVHEGNSRREKIMDRPSTSGLSEVEELQLPDTNVVRSTDVSITTNRPPPESPTRLTEDSSAKHGGALDTFSPAIEISSDTDTDDPINDEGEEARFRRIEEGDRPSTSGLQEIEVSQLPDSDVVRRTDCLATSNSTPPESSKDSSAQHVDASDNSSASTEISSDNDDEGDKVQFRRNEKLPDRPSTSRLPDPINDDSDVVQITDVSATSNRPPSESPTPLTEDSSAKHEAATENLSDTDTDTDDPINVSEISQLKRLSRRLYSLKIESCKALESLPEELVSVNLQQLYIIDCQYLKSIQASHLPTALKTLYIRRCKKLEFLSTEETTGKHTSVEHLCIESSCDPQKSFPLALFPKLQNLTIWDCVNFNSISITEDHMSLNSLEIRDCTNLESLSKGGLRTPNLTSILLSNCKNLKQLPGQLQELKFLQSLFINECPELDSIPEGGLPSSLNLLRISSCHKLTPGLQWGLHQLNNFSRIEIEGGCRDLASFPEQNLLPRNLNSLQISRFPNLKILNYKGLQHLTSLQTLKINSCDKLQSLPEEGLPSSLSYLYISDCPLLKSKLHNNREDWYKIAHIPHIQIDEKVMS</sequence>
<dbReference type="Proteomes" id="UP001168877">
    <property type="component" value="Unassembled WGS sequence"/>
</dbReference>